<name>A0A4W3GNN8_CALMI</name>
<accession>A0A4W3GNN8</accession>
<protein>
    <submittedName>
        <fullName evidence="2">Beta-galactosidase-like</fullName>
    </submittedName>
</protein>
<reference evidence="2" key="5">
    <citation type="submission" date="2025-09" db="UniProtKB">
        <authorList>
            <consortium name="Ensembl"/>
        </authorList>
    </citation>
    <scope>IDENTIFICATION</scope>
</reference>
<evidence type="ECO:0000259" key="1">
    <source>
        <dbReference type="Pfam" id="PF21317"/>
    </source>
</evidence>
<feature type="domain" description="Beta-galactosidase 1-like first all-beta" evidence="1">
    <location>
        <begin position="39"/>
        <end position="86"/>
    </location>
</feature>
<reference evidence="3" key="1">
    <citation type="journal article" date="2006" name="Science">
        <title>Ancient noncoding elements conserved in the human genome.</title>
        <authorList>
            <person name="Venkatesh B."/>
            <person name="Kirkness E.F."/>
            <person name="Loh Y.H."/>
            <person name="Halpern A.L."/>
            <person name="Lee A.P."/>
            <person name="Johnson J."/>
            <person name="Dandona N."/>
            <person name="Viswanathan L.D."/>
            <person name="Tay A."/>
            <person name="Venter J.C."/>
            <person name="Strausberg R.L."/>
            <person name="Brenner S."/>
        </authorList>
    </citation>
    <scope>NUCLEOTIDE SEQUENCE [LARGE SCALE GENOMIC DNA]</scope>
</reference>
<evidence type="ECO:0000313" key="3">
    <source>
        <dbReference type="Proteomes" id="UP000314986"/>
    </source>
</evidence>
<keyword evidence="3" id="KW-1185">Reference proteome</keyword>
<proteinExistence type="predicted"/>
<dbReference type="Pfam" id="PF21317">
    <property type="entry name" value="BetaGal_ABD_1"/>
    <property type="match status" value="1"/>
</dbReference>
<dbReference type="Ensembl" id="ENSCMIT00000005733.1">
    <property type="protein sequence ID" value="ENSCMIP00000005543.1"/>
    <property type="gene ID" value="ENSCMIG00000003214.1"/>
</dbReference>
<sequence>MPPDIPKYAYGIVSLTKLGQLLDMLDVFTRAGPVESIYPLTFEEMNQYFGFMLYRTRLKKSFPQPTPLISPLNGVNDRAYVFVNGVRLCFCCFVYFSFPQPFPLLSWLSH</sequence>
<reference evidence="3" key="3">
    <citation type="journal article" date="2014" name="Nature">
        <title>Elephant shark genome provides unique insights into gnathostome evolution.</title>
        <authorList>
            <consortium name="International Elephant Shark Genome Sequencing Consortium"/>
            <person name="Venkatesh B."/>
            <person name="Lee A.P."/>
            <person name="Ravi V."/>
            <person name="Maurya A.K."/>
            <person name="Lian M.M."/>
            <person name="Swann J.B."/>
            <person name="Ohta Y."/>
            <person name="Flajnik M.F."/>
            <person name="Sutoh Y."/>
            <person name="Kasahara M."/>
            <person name="Hoon S."/>
            <person name="Gangu V."/>
            <person name="Roy S.W."/>
            <person name="Irimia M."/>
            <person name="Korzh V."/>
            <person name="Kondrychyn I."/>
            <person name="Lim Z.W."/>
            <person name="Tay B.H."/>
            <person name="Tohari S."/>
            <person name="Kong K.W."/>
            <person name="Ho S."/>
            <person name="Lorente-Galdos B."/>
            <person name="Quilez J."/>
            <person name="Marques-Bonet T."/>
            <person name="Raney B.J."/>
            <person name="Ingham P.W."/>
            <person name="Tay A."/>
            <person name="Hillier L.W."/>
            <person name="Minx P."/>
            <person name="Boehm T."/>
            <person name="Wilson R.K."/>
            <person name="Brenner S."/>
            <person name="Warren W.C."/>
        </authorList>
    </citation>
    <scope>NUCLEOTIDE SEQUENCE [LARGE SCALE GENOMIC DNA]</scope>
</reference>
<reference evidence="2" key="4">
    <citation type="submission" date="2025-08" db="UniProtKB">
        <authorList>
            <consortium name="Ensembl"/>
        </authorList>
    </citation>
    <scope>IDENTIFICATION</scope>
</reference>
<dbReference type="InterPro" id="IPR048912">
    <property type="entry name" value="BetaGal1-like_ABD1"/>
</dbReference>
<dbReference type="Gene3D" id="2.60.120.260">
    <property type="entry name" value="Galactose-binding domain-like"/>
    <property type="match status" value="1"/>
</dbReference>
<dbReference type="Proteomes" id="UP000314986">
    <property type="component" value="Unassembled WGS sequence"/>
</dbReference>
<evidence type="ECO:0000313" key="2">
    <source>
        <dbReference type="Ensembl" id="ENSCMIP00000005543.1"/>
    </source>
</evidence>
<dbReference type="InParanoid" id="A0A4W3GNN8"/>
<dbReference type="AlphaFoldDB" id="A0A4W3GNN8"/>
<reference evidence="3" key="2">
    <citation type="journal article" date="2007" name="PLoS Biol.">
        <title>Survey sequencing and comparative analysis of the elephant shark (Callorhinchus milii) genome.</title>
        <authorList>
            <person name="Venkatesh B."/>
            <person name="Kirkness E.F."/>
            <person name="Loh Y.H."/>
            <person name="Halpern A.L."/>
            <person name="Lee A.P."/>
            <person name="Johnson J."/>
            <person name="Dandona N."/>
            <person name="Viswanathan L.D."/>
            <person name="Tay A."/>
            <person name="Venter J.C."/>
            <person name="Strausberg R.L."/>
            <person name="Brenner S."/>
        </authorList>
    </citation>
    <scope>NUCLEOTIDE SEQUENCE [LARGE SCALE GENOMIC DNA]</scope>
</reference>
<dbReference type="STRING" id="7868.ENSCMIP00000005543"/>
<organism evidence="2 3">
    <name type="scientific">Callorhinchus milii</name>
    <name type="common">Ghost shark</name>
    <dbReference type="NCBI Taxonomy" id="7868"/>
    <lineage>
        <taxon>Eukaryota</taxon>
        <taxon>Metazoa</taxon>
        <taxon>Chordata</taxon>
        <taxon>Craniata</taxon>
        <taxon>Vertebrata</taxon>
        <taxon>Chondrichthyes</taxon>
        <taxon>Holocephali</taxon>
        <taxon>Chimaeriformes</taxon>
        <taxon>Callorhinchidae</taxon>
        <taxon>Callorhinchus</taxon>
    </lineage>
</organism>